<dbReference type="Gene3D" id="2.130.10.10">
    <property type="entry name" value="YVTN repeat-like/Quinoprotein amine dehydrogenase"/>
    <property type="match status" value="2"/>
</dbReference>
<feature type="compositionally biased region" description="Basic and acidic residues" evidence="2">
    <location>
        <begin position="202"/>
        <end position="213"/>
    </location>
</feature>
<dbReference type="InterPro" id="IPR001680">
    <property type="entry name" value="WD40_rpt"/>
</dbReference>
<feature type="domain" description="DUF2415" evidence="3">
    <location>
        <begin position="665"/>
        <end position="706"/>
    </location>
</feature>
<dbReference type="HOGENOM" id="CLU_371313_0_0_1"/>
<feature type="compositionally biased region" description="Low complexity" evidence="2">
    <location>
        <begin position="454"/>
        <end position="465"/>
    </location>
</feature>
<feature type="region of interest" description="Disordered" evidence="2">
    <location>
        <begin position="449"/>
        <end position="478"/>
    </location>
</feature>
<dbReference type="OrthoDB" id="64353at2759"/>
<evidence type="ECO:0000313" key="4">
    <source>
        <dbReference type="EMBL" id="KIR46550.1"/>
    </source>
</evidence>
<dbReference type="SMART" id="SM00320">
    <property type="entry name" value="WD40"/>
    <property type="match status" value="3"/>
</dbReference>
<feature type="region of interest" description="Disordered" evidence="2">
    <location>
        <begin position="596"/>
        <end position="634"/>
    </location>
</feature>
<dbReference type="InterPro" id="IPR011047">
    <property type="entry name" value="Quinoprotein_ADH-like_sf"/>
</dbReference>
<evidence type="ECO:0000256" key="1">
    <source>
        <dbReference type="PROSITE-ProRule" id="PRU00221"/>
    </source>
</evidence>
<organism evidence="4">
    <name type="scientific">Cryptococcus bacillisporus CA1280</name>
    <dbReference type="NCBI Taxonomy" id="1296109"/>
    <lineage>
        <taxon>Eukaryota</taxon>
        <taxon>Fungi</taxon>
        <taxon>Dikarya</taxon>
        <taxon>Basidiomycota</taxon>
        <taxon>Agaricomycotina</taxon>
        <taxon>Tremellomycetes</taxon>
        <taxon>Tremellales</taxon>
        <taxon>Cryptococcaceae</taxon>
        <taxon>Cryptococcus</taxon>
        <taxon>Cryptococcus gattii species complex</taxon>
    </lineage>
</organism>
<gene>
    <name evidence="4" type="ORF">I312_04037</name>
</gene>
<evidence type="ECO:0000256" key="2">
    <source>
        <dbReference type="SAM" id="MobiDB-lite"/>
    </source>
</evidence>
<name>A0A0D0VNF8_CRYGA</name>
<evidence type="ECO:0000259" key="3">
    <source>
        <dbReference type="Pfam" id="PF10313"/>
    </source>
</evidence>
<accession>A0A0D0VNF8</accession>
<dbReference type="InterPro" id="IPR019417">
    <property type="entry name" value="DUF2415"/>
</dbReference>
<sequence length="772" mass="86407">MARDPPSSLSSTELRDISFTPTAIRPARITIIHPQLRDLILPLSRGRVLYPRGLNIDEIRWLPNAEDDDEAPKPNDRNGPGNTRTVFKLDFAANCLVSNSNIFACGGQHGELFVSSIPQPNNYVPERFHVAPKIKPFKISTNLPHSRSINNSIIIPPSWPKEWARQSVERKIGYIGRGSRSWEEIERGDNITGKAERGEWVTRRVRPRNDTHTGSENGYDEAHALPDVDDEDDDIYGLEKDNLSSSPATYPNTLPIRYVSSHLATNFSQKSETKDKMKRHQYSEEPRLVISNNDRTVKFFALPLQDDNAYQLVEEGYPHYGIPSLARFPHPANFRPSVLPLEELMELNGPPLDFPDTLRFEPSIREIDLGMSEDGRPSLALYDVVATEYATNILGGDQNRLARQILDGYRDRELARGGRGLDRTEQRQLVREDSFGDLLDYSRYGRYRSLGGNSSPRQSPEQQSRGWTRITSRARDDEDDEIEDGLRWPTLDYSQKQTRTLRAICSTQFDVAANHSSLSPDLRYLVSVGDSTDVNLFEVINEGRDLRKIAVYNAATDAGFSSSWSKDGRKFAVASQDGQVTVWDHRSSRPLAIFQTSPTSTHSSPSFMHDISASHNGGNTTSPGSRHSSGSGNWERWESATRSEMILRDPVTGIPRTGSSTSGKEAARVVKFSPEGSSRDLLVFTEEESNIHIIDARTLTTHVVVPVPHVPNATTSPEVLRRPRKGVEGGTWGISGVAFDPTGDFLYSGTESTVVEWDVRRLGNHGGTWSMR</sequence>
<dbReference type="PROSITE" id="PS50082">
    <property type="entry name" value="WD_REPEATS_2"/>
    <property type="match status" value="1"/>
</dbReference>
<keyword evidence="1" id="KW-0853">WD repeat</keyword>
<dbReference type="EMBL" id="KN847983">
    <property type="protein sequence ID" value="KIR46550.1"/>
    <property type="molecule type" value="Genomic_DNA"/>
</dbReference>
<dbReference type="InterPro" id="IPR015943">
    <property type="entry name" value="WD40/YVTN_repeat-like_dom_sf"/>
</dbReference>
<dbReference type="Pfam" id="PF00400">
    <property type="entry name" value="WD40"/>
    <property type="match status" value="2"/>
</dbReference>
<feature type="compositionally biased region" description="Polar residues" evidence="2">
    <location>
        <begin position="613"/>
        <end position="632"/>
    </location>
</feature>
<dbReference type="PANTHER" id="PTHR43991:SF9">
    <property type="entry name" value="DUF2415 DOMAIN-CONTAINING PROTEIN"/>
    <property type="match status" value="1"/>
</dbReference>
<feature type="region of interest" description="Disordered" evidence="2">
    <location>
        <begin position="202"/>
        <end position="234"/>
    </location>
</feature>
<dbReference type="AlphaFoldDB" id="A0A0D0VNF8"/>
<protein>
    <submittedName>
        <fullName evidence="4">Unplaced genomic scaffold supercont1.11, whole genome shotgun sequence</fullName>
    </submittedName>
</protein>
<dbReference type="SUPFAM" id="SSF50998">
    <property type="entry name" value="Quinoprotein alcohol dehydrogenase-like"/>
    <property type="match status" value="1"/>
</dbReference>
<dbReference type="PANTHER" id="PTHR43991">
    <property type="entry name" value="WD REPEAT PROTEIN (AFU_ORTHOLOGUE AFUA_8G05640)-RELATED"/>
    <property type="match status" value="1"/>
</dbReference>
<feature type="repeat" description="WD" evidence="1">
    <location>
        <begin position="552"/>
        <end position="593"/>
    </location>
</feature>
<dbReference type="Pfam" id="PF10313">
    <property type="entry name" value="DUF2415"/>
    <property type="match status" value="1"/>
</dbReference>
<proteinExistence type="predicted"/>
<feature type="compositionally biased region" description="Low complexity" evidence="2">
    <location>
        <begin position="596"/>
        <end position="606"/>
    </location>
</feature>
<reference evidence="4" key="1">
    <citation type="submission" date="2015-01" db="EMBL/GenBank/DDBJ databases">
        <title>The Genome Sequence of Cryptococcus gattii CA1280.</title>
        <authorList>
            <consortium name="The Broad Institute Genomics Platform"/>
            <person name="Cuomo C."/>
            <person name="Litvintseva A."/>
            <person name="Chen Y."/>
            <person name="Heitman J."/>
            <person name="Sun S."/>
            <person name="Springer D."/>
            <person name="Dromer F."/>
            <person name="Young S."/>
            <person name="Zeng Q."/>
            <person name="Gargeya S."/>
            <person name="Abouelleil A."/>
            <person name="Alvarado L."/>
            <person name="Chapman S.B."/>
            <person name="Gainer-Dewar J."/>
            <person name="Goldberg J."/>
            <person name="Griggs A."/>
            <person name="Gujja S."/>
            <person name="Hansen M."/>
            <person name="Howarth C."/>
            <person name="Imamovic A."/>
            <person name="Larimer J."/>
            <person name="Murphy C."/>
            <person name="Naylor J."/>
            <person name="Pearson M."/>
            <person name="Priest M."/>
            <person name="Roberts A."/>
            <person name="Saif S."/>
            <person name="Shea T."/>
            <person name="Sykes S."/>
            <person name="Wortman J."/>
            <person name="Nusbaum C."/>
            <person name="Birren B."/>
        </authorList>
    </citation>
    <scope>NUCLEOTIDE SEQUENCE [LARGE SCALE GENOMIC DNA]</scope>
    <source>
        <strain evidence="4">CA1280</strain>
    </source>
</reference>